<evidence type="ECO:0000313" key="6">
    <source>
        <dbReference type="Ensembl" id="ENSCGRP00001007963.1"/>
    </source>
</evidence>
<dbReference type="GO" id="GO:0005634">
    <property type="term" value="C:nucleus"/>
    <property type="evidence" value="ECO:0007669"/>
    <property type="project" value="UniProtKB-SubCell"/>
</dbReference>
<dbReference type="AlphaFoldDB" id="A0A8C2LV51"/>
<organism evidence="6 7">
    <name type="scientific">Cricetulus griseus</name>
    <name type="common">Chinese hamster</name>
    <name type="synonym">Cricetulus barabensis griseus</name>
    <dbReference type="NCBI Taxonomy" id="10029"/>
    <lineage>
        <taxon>Eukaryota</taxon>
        <taxon>Metazoa</taxon>
        <taxon>Chordata</taxon>
        <taxon>Craniata</taxon>
        <taxon>Vertebrata</taxon>
        <taxon>Euteleostomi</taxon>
        <taxon>Mammalia</taxon>
        <taxon>Eutheria</taxon>
        <taxon>Euarchontoglires</taxon>
        <taxon>Glires</taxon>
        <taxon>Rodentia</taxon>
        <taxon>Myomorpha</taxon>
        <taxon>Muroidea</taxon>
        <taxon>Cricetidae</taxon>
        <taxon>Cricetinae</taxon>
        <taxon>Cricetulus</taxon>
    </lineage>
</organism>
<evidence type="ECO:0000256" key="3">
    <source>
        <dbReference type="ARBA" id="ARBA00022694"/>
    </source>
</evidence>
<name>A0A8C2LV51_CRIGR</name>
<dbReference type="EC" id="5.4.99.25" evidence="2"/>
<evidence type="ECO:0000259" key="5">
    <source>
        <dbReference type="Pfam" id="PF01509"/>
    </source>
</evidence>
<dbReference type="Gene3D" id="3.30.2350.10">
    <property type="entry name" value="Pseudouridine synthase"/>
    <property type="match status" value="1"/>
</dbReference>
<proteinExistence type="inferred from homology"/>
<dbReference type="InterPro" id="IPR020103">
    <property type="entry name" value="PsdUridine_synth_cat_dom_sf"/>
</dbReference>
<dbReference type="Proteomes" id="UP000694386">
    <property type="component" value="Unplaced"/>
</dbReference>
<evidence type="ECO:0000256" key="1">
    <source>
        <dbReference type="ARBA" id="ARBA00008999"/>
    </source>
</evidence>
<accession>A0A8C2LV51</accession>
<dbReference type="GO" id="GO:0006397">
    <property type="term" value="P:mRNA processing"/>
    <property type="evidence" value="ECO:0007669"/>
    <property type="project" value="UniProtKB-KW"/>
</dbReference>
<dbReference type="GO" id="GO:0006400">
    <property type="term" value="P:tRNA modification"/>
    <property type="evidence" value="ECO:0007669"/>
    <property type="project" value="TreeGrafter"/>
</dbReference>
<dbReference type="InterPro" id="IPR002501">
    <property type="entry name" value="PsdUridine_synth_N"/>
</dbReference>
<keyword evidence="4" id="KW-0413">Isomerase</keyword>
<dbReference type="PANTHER" id="PTHR13767">
    <property type="entry name" value="TRNA-PSEUDOURIDINE SYNTHASE"/>
    <property type="match status" value="1"/>
</dbReference>
<keyword evidence="3" id="KW-0819">tRNA processing</keyword>
<comment type="similarity">
    <text evidence="1">Belongs to the pseudouridine synthase TruB family.</text>
</comment>
<reference evidence="6" key="2">
    <citation type="submission" date="2025-09" db="UniProtKB">
        <authorList>
            <consortium name="Ensembl"/>
        </authorList>
    </citation>
    <scope>IDENTIFICATION</scope>
</reference>
<dbReference type="GO" id="GO:0005829">
    <property type="term" value="C:cytosol"/>
    <property type="evidence" value="ECO:0007669"/>
    <property type="project" value="UniProtKB-SubCell"/>
</dbReference>
<dbReference type="GO" id="GO:1990481">
    <property type="term" value="P:mRNA pseudouridine synthesis"/>
    <property type="evidence" value="ECO:0007669"/>
    <property type="project" value="TreeGrafter"/>
</dbReference>
<dbReference type="Ensembl" id="ENSCGRT00001012054.1">
    <property type="protein sequence ID" value="ENSCGRP00001007963.1"/>
    <property type="gene ID" value="ENSCGRG00001010322.1"/>
</dbReference>
<dbReference type="SUPFAM" id="SSF55120">
    <property type="entry name" value="Pseudouridine synthase"/>
    <property type="match status" value="1"/>
</dbReference>
<sequence length="354" mass="38805">MAAAEAEVVSALTADSAADTAGTTLSKAALAAKLLTLSGVFAMHKPKVPTSAELLSLLKEKLQAEAGMCSPEWIKRQRQTLKIGHGGTMDSAAQGVLVVGIEKGTKMLTSMLSRSKRYIAFGELGKATDTLDSTGKVTDEKPYDKITQEDIEGILQKFTGNIMQKDGQRLSTGEAVEARPARLVTVYSVSFLRFQPPRFTLDVECGGGFYIRSLVNDIGKELSSCAHVLELTRTKQGPFTLEEHALPEDRWTIDDIAQSLEQCASLLPDELAFKKPKSEKSSDQALSYEYITLSETKREEDEIKTLRGRPGWCVCPDPGMATSLQNVLVLLNDECDWIKTNQLSEFDLSLIFFV</sequence>
<evidence type="ECO:0000256" key="4">
    <source>
        <dbReference type="ARBA" id="ARBA00023235"/>
    </source>
</evidence>
<dbReference type="PANTHER" id="PTHR13767:SF2">
    <property type="entry name" value="PSEUDOURIDYLATE SYNTHASE TRUB1"/>
    <property type="match status" value="1"/>
</dbReference>
<protein>
    <recommendedName>
        <fullName evidence="2">tRNA pseudouridine(55) synthase</fullName>
        <ecNumber evidence="2">5.4.99.25</ecNumber>
    </recommendedName>
</protein>
<feature type="domain" description="Pseudouridine synthase II N-terminal" evidence="5">
    <location>
        <begin position="76"/>
        <end position="211"/>
    </location>
</feature>
<evidence type="ECO:0000313" key="7">
    <source>
        <dbReference type="Proteomes" id="UP000694386"/>
    </source>
</evidence>
<evidence type="ECO:0000256" key="2">
    <source>
        <dbReference type="ARBA" id="ARBA00012787"/>
    </source>
</evidence>
<dbReference type="GO" id="GO:0160148">
    <property type="term" value="F:tRNA pseudouridine(55) synthase activity"/>
    <property type="evidence" value="ECO:0007669"/>
    <property type="project" value="UniProtKB-EC"/>
</dbReference>
<reference evidence="6" key="1">
    <citation type="submission" date="2025-08" db="UniProtKB">
        <authorList>
            <consortium name="Ensembl"/>
        </authorList>
    </citation>
    <scope>IDENTIFICATION</scope>
</reference>
<dbReference type="InterPro" id="IPR014780">
    <property type="entry name" value="tRNA_psdUridine_synth_TruB"/>
</dbReference>
<dbReference type="Pfam" id="PF01509">
    <property type="entry name" value="TruB_N"/>
    <property type="match status" value="1"/>
</dbReference>
<dbReference type="GO" id="GO:0003723">
    <property type="term" value="F:RNA binding"/>
    <property type="evidence" value="ECO:0007669"/>
    <property type="project" value="InterPro"/>
</dbReference>